<dbReference type="Proteomes" id="UP000504634">
    <property type="component" value="Unplaced"/>
</dbReference>
<sequence length="574" mass="64311">MCNRPTQKYSENTYLGLDLGSQKLKAVILNSKLEIIFSTQVHFDVDFPEYGTTGGAKQGDNPDEYLVNPTMWVKALHVVFSTLHSQGADLHSVAAISGSAQQHGSVFWSEDGFKRLCGLNCLFKLHEQLNEYAFSVLQSPMWMDGSTGQQCSEMERTIGGALEMSAITGSKCYARFTGPQIRKIYQTQPEKYENTVRISLVSSFLTSVLLGTVAAIDFSDGSGMNLLDIRKKKWSSECLDACAPDLARRLMKPIAPNRLQGRVAKYFVERWNFRPDCMVLSCTGDNPSSLAGMLLEKNSLILSLGTSDTIIMHLKHAPKLEEGHVLCHPTIVDEYMGLLCFRNGSLVRQTVCQEVANGSWNTFNHMLETTPMGNYGNIAVHFHDREIIPLAKGILKWNKDTDPSSKQSRLGLKQFEEPAWEARAVVEGQMMHHRIIASEMGFHFDSDTKIIVIGGASKNRHILQIVADVFNASVYETSNAEMALLGAAYRARYAFYEYREANCSCRRCKMPKGRRPKLSYTEFFRQALPNTLKLVASPTPGCEVYEPLLPRYEKMTYILAARTAFSDYQIVTAS</sequence>
<evidence type="ECO:0000313" key="8">
    <source>
        <dbReference type="RefSeq" id="XP_030384411.1"/>
    </source>
</evidence>
<dbReference type="InterPro" id="IPR042024">
    <property type="entry name" value="D-XK_euk"/>
</dbReference>
<dbReference type="FunFam" id="3.30.420.40:FF:000118">
    <property type="entry name" value="Xylulose kinase 2"/>
    <property type="match status" value="1"/>
</dbReference>
<evidence type="ECO:0000259" key="6">
    <source>
        <dbReference type="Pfam" id="PF02782"/>
    </source>
</evidence>
<feature type="domain" description="Carbohydrate kinase FGGY N-terminal" evidence="5">
    <location>
        <begin position="141"/>
        <end position="292"/>
    </location>
</feature>
<accession>A0A6J2U7A9</accession>
<feature type="domain" description="Carbohydrate kinase FGGY N-terminal" evidence="5">
    <location>
        <begin position="14"/>
        <end position="115"/>
    </location>
</feature>
<keyword evidence="4" id="KW-0547">Nucleotide-binding</keyword>
<protein>
    <recommendedName>
        <fullName evidence="4">Xylulose kinase</fullName>
        <ecNumber evidence="4">2.7.1.17</ecNumber>
    </recommendedName>
</protein>
<proteinExistence type="inferred from homology"/>
<evidence type="ECO:0000256" key="1">
    <source>
        <dbReference type="ARBA" id="ARBA00009156"/>
    </source>
</evidence>
<comment type="function">
    <text evidence="4">Phosphorylates D-xylulose to produce D-xylulose 5-phosphate, a molecule that may play an important role in the regulation of glucose metabolism and lipogenesis.</text>
</comment>
<dbReference type="GeneID" id="115631717"/>
<dbReference type="InterPro" id="IPR000577">
    <property type="entry name" value="Carb_kinase_FGGY"/>
</dbReference>
<organism evidence="7 8">
    <name type="scientific">Drosophila lebanonensis</name>
    <name type="common">Fruit fly</name>
    <name type="synonym">Scaptodrosophila lebanonensis</name>
    <dbReference type="NCBI Taxonomy" id="7225"/>
    <lineage>
        <taxon>Eukaryota</taxon>
        <taxon>Metazoa</taxon>
        <taxon>Ecdysozoa</taxon>
        <taxon>Arthropoda</taxon>
        <taxon>Hexapoda</taxon>
        <taxon>Insecta</taxon>
        <taxon>Pterygota</taxon>
        <taxon>Neoptera</taxon>
        <taxon>Endopterygota</taxon>
        <taxon>Diptera</taxon>
        <taxon>Brachycera</taxon>
        <taxon>Muscomorpha</taxon>
        <taxon>Ephydroidea</taxon>
        <taxon>Drosophilidae</taxon>
        <taxon>Scaptodrosophila</taxon>
    </lineage>
</organism>
<dbReference type="OrthoDB" id="1728974at2759"/>
<dbReference type="InterPro" id="IPR018484">
    <property type="entry name" value="FGGY_N"/>
</dbReference>
<evidence type="ECO:0000256" key="3">
    <source>
        <dbReference type="ARBA" id="ARBA00022777"/>
    </source>
</evidence>
<comment type="catalytic activity">
    <reaction evidence="4">
        <text>D-xylulose + ATP = D-xylulose 5-phosphate + ADP + H(+)</text>
        <dbReference type="Rhea" id="RHEA:10964"/>
        <dbReference type="ChEBI" id="CHEBI:15378"/>
        <dbReference type="ChEBI" id="CHEBI:17140"/>
        <dbReference type="ChEBI" id="CHEBI:30616"/>
        <dbReference type="ChEBI" id="CHEBI:57737"/>
        <dbReference type="ChEBI" id="CHEBI:456216"/>
        <dbReference type="EC" id="2.7.1.17"/>
    </reaction>
</comment>
<dbReference type="CDD" id="cd07776">
    <property type="entry name" value="ASKHA_NBD_FGGY_SpXK-like"/>
    <property type="match status" value="1"/>
</dbReference>
<name>A0A6J2U7A9_DROLE</name>
<evidence type="ECO:0000259" key="5">
    <source>
        <dbReference type="Pfam" id="PF00370"/>
    </source>
</evidence>
<dbReference type="PIRSF" id="PIRSF000538">
    <property type="entry name" value="GlpK"/>
    <property type="match status" value="1"/>
</dbReference>
<dbReference type="PANTHER" id="PTHR10196:SF57">
    <property type="entry name" value="XYLULOSE KINASE"/>
    <property type="match status" value="1"/>
</dbReference>
<evidence type="ECO:0000256" key="4">
    <source>
        <dbReference type="RuleBase" id="RU367058"/>
    </source>
</evidence>
<dbReference type="Pfam" id="PF00370">
    <property type="entry name" value="FGGY_N"/>
    <property type="match status" value="2"/>
</dbReference>
<reference evidence="8" key="1">
    <citation type="submission" date="2025-08" db="UniProtKB">
        <authorList>
            <consortium name="RefSeq"/>
        </authorList>
    </citation>
    <scope>IDENTIFICATION</scope>
    <source>
        <strain evidence="8">11010-0011.00</strain>
        <tissue evidence="8">Whole body</tissue>
    </source>
</reference>
<dbReference type="InterPro" id="IPR043129">
    <property type="entry name" value="ATPase_NBD"/>
</dbReference>
<keyword evidence="4" id="KW-0067">ATP-binding</keyword>
<dbReference type="GO" id="GO:0005997">
    <property type="term" value="P:xylulose metabolic process"/>
    <property type="evidence" value="ECO:0007669"/>
    <property type="project" value="UniProtKB-UniRule"/>
</dbReference>
<gene>
    <name evidence="8" type="primary">LOC115631717</name>
</gene>
<dbReference type="InterPro" id="IPR018485">
    <property type="entry name" value="FGGY_C"/>
</dbReference>
<keyword evidence="2 4" id="KW-0808">Transferase</keyword>
<dbReference type="Pfam" id="PF02782">
    <property type="entry name" value="FGGY_C"/>
    <property type="match status" value="1"/>
</dbReference>
<comment type="similarity">
    <text evidence="1 4">Belongs to the FGGY kinase family.</text>
</comment>
<evidence type="ECO:0000256" key="2">
    <source>
        <dbReference type="ARBA" id="ARBA00022679"/>
    </source>
</evidence>
<keyword evidence="3 4" id="KW-0418">Kinase</keyword>
<dbReference type="RefSeq" id="XP_030384411.1">
    <property type="nucleotide sequence ID" value="XM_030528551.1"/>
</dbReference>
<dbReference type="PANTHER" id="PTHR10196">
    <property type="entry name" value="SUGAR KINASE"/>
    <property type="match status" value="1"/>
</dbReference>
<dbReference type="GO" id="GO:0042732">
    <property type="term" value="P:D-xylose metabolic process"/>
    <property type="evidence" value="ECO:0007669"/>
    <property type="project" value="UniProtKB-UniRule"/>
</dbReference>
<feature type="domain" description="Carbohydrate kinase FGGY C-terminal" evidence="6">
    <location>
        <begin position="302"/>
        <end position="494"/>
    </location>
</feature>
<dbReference type="GO" id="GO:0005829">
    <property type="term" value="C:cytosol"/>
    <property type="evidence" value="ECO:0007669"/>
    <property type="project" value="TreeGrafter"/>
</dbReference>
<evidence type="ECO:0000313" key="7">
    <source>
        <dbReference type="Proteomes" id="UP000504634"/>
    </source>
</evidence>
<dbReference type="Gene3D" id="3.30.420.40">
    <property type="match status" value="2"/>
</dbReference>
<keyword evidence="4" id="KW-0119">Carbohydrate metabolism</keyword>
<keyword evidence="7" id="KW-1185">Reference proteome</keyword>
<keyword evidence="4" id="KW-0859">Xylose metabolism</keyword>
<dbReference type="SUPFAM" id="SSF53067">
    <property type="entry name" value="Actin-like ATPase domain"/>
    <property type="match status" value="2"/>
</dbReference>
<dbReference type="AlphaFoldDB" id="A0A6J2U7A9"/>
<dbReference type="GO" id="GO:0004856">
    <property type="term" value="F:D-xylulokinase activity"/>
    <property type="evidence" value="ECO:0007669"/>
    <property type="project" value="UniProtKB-UniRule"/>
</dbReference>
<dbReference type="GO" id="GO:0005524">
    <property type="term" value="F:ATP binding"/>
    <property type="evidence" value="ECO:0007669"/>
    <property type="project" value="UniProtKB-KW"/>
</dbReference>
<dbReference type="EC" id="2.7.1.17" evidence="4"/>